<sequence length="181" mass="20811">MAISRTSISIATSTGPTDADAVDPPPFCQCCQVACHRFRQAKPCSFCHALVCQFCSCGNQPHVLCKSCQPQVRGAQPAFSFRQLLWRFKMLPFGCHGEKWLFLVRKRQSFVVPTDITGDDYQWLVHNLSKQRRLQGTRLEQKRTLDRDVDRTFHQLQIRMVNSRLSSFLSKHQYSSSDIKT</sequence>
<dbReference type="Proteomes" id="UP000602510">
    <property type="component" value="Unassembled WGS sequence"/>
</dbReference>
<evidence type="ECO:0000313" key="1">
    <source>
        <dbReference type="EMBL" id="KAF4047520.1"/>
    </source>
</evidence>
<proteinExistence type="predicted"/>
<gene>
    <name evidence="1" type="ORF">GN244_ATG00078</name>
</gene>
<dbReference type="EMBL" id="WSZM01000001">
    <property type="protein sequence ID" value="KAF4047520.1"/>
    <property type="molecule type" value="Genomic_DNA"/>
</dbReference>
<name>A0A833TIC4_PHYIN</name>
<protein>
    <submittedName>
        <fullName evidence="1">Uncharacterized protein</fullName>
    </submittedName>
</protein>
<accession>A0A833TIC4</accession>
<keyword evidence="2" id="KW-1185">Reference proteome</keyword>
<comment type="caution">
    <text evidence="1">The sequence shown here is derived from an EMBL/GenBank/DDBJ whole genome shotgun (WGS) entry which is preliminary data.</text>
</comment>
<reference evidence="1" key="1">
    <citation type="submission" date="2020-04" db="EMBL/GenBank/DDBJ databases">
        <title>Hybrid Assembly of Korean Phytophthora infestans isolates.</title>
        <authorList>
            <person name="Prokchorchik M."/>
            <person name="Lee Y."/>
            <person name="Seo J."/>
            <person name="Cho J.-H."/>
            <person name="Park Y.-E."/>
            <person name="Jang D.-C."/>
            <person name="Im J.-S."/>
            <person name="Choi J.-G."/>
            <person name="Park H.-J."/>
            <person name="Lee G.-B."/>
            <person name="Lee Y.-G."/>
            <person name="Hong S.-Y."/>
            <person name="Cho K."/>
            <person name="Sohn K.H."/>
        </authorList>
    </citation>
    <scope>NUCLEOTIDE SEQUENCE</scope>
    <source>
        <strain evidence="1">KR_1_A1</strain>
    </source>
</reference>
<dbReference type="AlphaFoldDB" id="A0A833TIC4"/>
<organism evidence="1 2">
    <name type="scientific">Phytophthora infestans</name>
    <name type="common">Potato late blight agent</name>
    <name type="synonym">Botrytis infestans</name>
    <dbReference type="NCBI Taxonomy" id="4787"/>
    <lineage>
        <taxon>Eukaryota</taxon>
        <taxon>Sar</taxon>
        <taxon>Stramenopiles</taxon>
        <taxon>Oomycota</taxon>
        <taxon>Peronosporomycetes</taxon>
        <taxon>Peronosporales</taxon>
        <taxon>Peronosporaceae</taxon>
        <taxon>Phytophthora</taxon>
    </lineage>
</organism>
<evidence type="ECO:0000313" key="2">
    <source>
        <dbReference type="Proteomes" id="UP000602510"/>
    </source>
</evidence>